<evidence type="ECO:0000256" key="1">
    <source>
        <dbReference type="ARBA" id="ARBA00022741"/>
    </source>
</evidence>
<dbReference type="RefSeq" id="WP_057800591.1">
    <property type="nucleotide sequence ID" value="NZ_AZDV01000001.1"/>
</dbReference>
<evidence type="ECO:0000256" key="3">
    <source>
        <dbReference type="ARBA" id="ARBA00022806"/>
    </source>
</evidence>
<evidence type="ECO:0000256" key="2">
    <source>
        <dbReference type="ARBA" id="ARBA00022801"/>
    </source>
</evidence>
<comment type="similarity">
    <text evidence="5">Belongs to the DEAD box helicase family.</text>
</comment>
<evidence type="ECO:0000256" key="6">
    <source>
        <dbReference type="SAM" id="MobiDB-lite"/>
    </source>
</evidence>
<feature type="domain" description="Helicase C-terminal" evidence="8">
    <location>
        <begin position="217"/>
        <end position="364"/>
    </location>
</feature>
<dbReference type="EMBL" id="AZDV01000001">
    <property type="protein sequence ID" value="KRK96778.1"/>
    <property type="molecule type" value="Genomic_DNA"/>
</dbReference>
<protein>
    <submittedName>
        <fullName evidence="9">Superfamily II DNA RNA helicase</fullName>
    </submittedName>
</protein>
<evidence type="ECO:0000313" key="9">
    <source>
        <dbReference type="EMBL" id="KRK96778.1"/>
    </source>
</evidence>
<dbReference type="InterPro" id="IPR027417">
    <property type="entry name" value="P-loop_NTPase"/>
</dbReference>
<evidence type="ECO:0000313" key="10">
    <source>
        <dbReference type="Proteomes" id="UP000051955"/>
    </source>
</evidence>
<accession>A0A0R1LWH2</accession>
<dbReference type="OrthoDB" id="9805696at2"/>
<dbReference type="GO" id="GO:0005524">
    <property type="term" value="F:ATP binding"/>
    <property type="evidence" value="ECO:0007669"/>
    <property type="project" value="UniProtKB-KW"/>
</dbReference>
<dbReference type="InterPro" id="IPR001650">
    <property type="entry name" value="Helicase_C-like"/>
</dbReference>
<dbReference type="GO" id="GO:0005829">
    <property type="term" value="C:cytosol"/>
    <property type="evidence" value="ECO:0007669"/>
    <property type="project" value="TreeGrafter"/>
</dbReference>
<keyword evidence="1" id="KW-0547">Nucleotide-binding</keyword>
<evidence type="ECO:0000256" key="5">
    <source>
        <dbReference type="ARBA" id="ARBA00038437"/>
    </source>
</evidence>
<feature type="region of interest" description="Disordered" evidence="6">
    <location>
        <begin position="363"/>
        <end position="393"/>
    </location>
</feature>
<dbReference type="STRING" id="1423715.FD25_GL001706"/>
<evidence type="ECO:0000259" key="7">
    <source>
        <dbReference type="PROSITE" id="PS51192"/>
    </source>
</evidence>
<gene>
    <name evidence="9" type="ORF">FD25_GL001706</name>
</gene>
<dbReference type="InterPro" id="IPR011545">
    <property type="entry name" value="DEAD/DEAH_box_helicase_dom"/>
</dbReference>
<dbReference type="AlphaFoldDB" id="A0A0R1LWH2"/>
<dbReference type="PROSITE" id="PS51194">
    <property type="entry name" value="HELICASE_CTER"/>
    <property type="match status" value="1"/>
</dbReference>
<reference evidence="9 10" key="1">
    <citation type="journal article" date="2015" name="Genome Announc.">
        <title>Expanding the biotechnology potential of lactobacilli through comparative genomics of 213 strains and associated genera.</title>
        <authorList>
            <person name="Sun Z."/>
            <person name="Harris H.M."/>
            <person name="McCann A."/>
            <person name="Guo C."/>
            <person name="Argimon S."/>
            <person name="Zhang W."/>
            <person name="Yang X."/>
            <person name="Jeffery I.B."/>
            <person name="Cooney J.C."/>
            <person name="Kagawa T.F."/>
            <person name="Liu W."/>
            <person name="Song Y."/>
            <person name="Salvetti E."/>
            <person name="Wrobel A."/>
            <person name="Rasinkangas P."/>
            <person name="Parkhill J."/>
            <person name="Rea M.C."/>
            <person name="O'Sullivan O."/>
            <person name="Ritari J."/>
            <person name="Douillard F.P."/>
            <person name="Paul Ross R."/>
            <person name="Yang R."/>
            <person name="Briner A.E."/>
            <person name="Felis G.E."/>
            <person name="de Vos W.M."/>
            <person name="Barrangou R."/>
            <person name="Klaenhammer T.R."/>
            <person name="Caufield P.W."/>
            <person name="Cui Y."/>
            <person name="Zhang H."/>
            <person name="O'Toole P.W."/>
        </authorList>
    </citation>
    <scope>NUCLEOTIDE SEQUENCE [LARGE SCALE GENOMIC DNA]</scope>
    <source>
        <strain evidence="9 10">DSM 19394</strain>
    </source>
</reference>
<feature type="compositionally biased region" description="Low complexity" evidence="6">
    <location>
        <begin position="365"/>
        <end position="376"/>
    </location>
</feature>
<dbReference type="Pfam" id="PF00271">
    <property type="entry name" value="Helicase_C"/>
    <property type="match status" value="1"/>
</dbReference>
<keyword evidence="4" id="KW-0067">ATP-binding</keyword>
<proteinExistence type="inferred from homology"/>
<evidence type="ECO:0000259" key="8">
    <source>
        <dbReference type="PROSITE" id="PS51194"/>
    </source>
</evidence>
<feature type="compositionally biased region" description="Basic residues" evidence="6">
    <location>
        <begin position="429"/>
        <end position="449"/>
    </location>
</feature>
<dbReference type="PATRIC" id="fig|1423715.3.peg.1751"/>
<feature type="domain" description="Helicase ATP-binding" evidence="7">
    <location>
        <begin position="25"/>
        <end position="194"/>
    </location>
</feature>
<dbReference type="InterPro" id="IPR050079">
    <property type="entry name" value="DEAD_box_RNA_helicase"/>
</dbReference>
<dbReference type="Proteomes" id="UP000051955">
    <property type="component" value="Unassembled WGS sequence"/>
</dbReference>
<evidence type="ECO:0000256" key="4">
    <source>
        <dbReference type="ARBA" id="ARBA00022840"/>
    </source>
</evidence>
<dbReference type="Gene3D" id="3.40.50.300">
    <property type="entry name" value="P-loop containing nucleotide triphosphate hydrolases"/>
    <property type="match status" value="2"/>
</dbReference>
<dbReference type="CDD" id="cd18787">
    <property type="entry name" value="SF2_C_DEAD"/>
    <property type="match status" value="1"/>
</dbReference>
<dbReference type="SMART" id="SM00487">
    <property type="entry name" value="DEXDc"/>
    <property type="match status" value="1"/>
</dbReference>
<organism evidence="9 10">
    <name type="scientific">Levilactobacillus acidifarinae DSM 19394 = JCM 15949</name>
    <dbReference type="NCBI Taxonomy" id="1423715"/>
    <lineage>
        <taxon>Bacteria</taxon>
        <taxon>Bacillati</taxon>
        <taxon>Bacillota</taxon>
        <taxon>Bacilli</taxon>
        <taxon>Lactobacillales</taxon>
        <taxon>Lactobacillaceae</taxon>
        <taxon>Levilactobacillus</taxon>
    </lineage>
</organism>
<dbReference type="GO" id="GO:0003724">
    <property type="term" value="F:RNA helicase activity"/>
    <property type="evidence" value="ECO:0007669"/>
    <property type="project" value="TreeGrafter"/>
</dbReference>
<comment type="caution">
    <text evidence="9">The sequence shown here is derived from an EMBL/GenBank/DDBJ whole genome shotgun (WGS) entry which is preliminary data.</text>
</comment>
<dbReference type="PANTHER" id="PTHR47959:SF1">
    <property type="entry name" value="ATP-DEPENDENT RNA HELICASE DBPA"/>
    <property type="match status" value="1"/>
</dbReference>
<keyword evidence="3 9" id="KW-0347">Helicase</keyword>
<feature type="region of interest" description="Disordered" evidence="6">
    <location>
        <begin position="405"/>
        <end position="459"/>
    </location>
</feature>
<dbReference type="SUPFAM" id="SSF52540">
    <property type="entry name" value="P-loop containing nucleoside triphosphate hydrolases"/>
    <property type="match status" value="1"/>
</dbReference>
<dbReference type="Pfam" id="PF00270">
    <property type="entry name" value="DEAD"/>
    <property type="match status" value="1"/>
</dbReference>
<dbReference type="InterPro" id="IPR014001">
    <property type="entry name" value="Helicase_ATP-bd"/>
</dbReference>
<keyword evidence="2" id="KW-0378">Hydrolase</keyword>
<sequence>MLEQYQAHFRTLGYDAPTAIQAAVYGPMTSDQNVLGLAPTGSGKTVAFTLPALANLLAGDGIQLIVLEPSQELAIQTSRVMRDWAKLLDLKVAALTGGANVKRQTERLKKRPEVIVGTPGRILNLIQDHKLKMHLISHIIVDEADDLLTGDTLETVRAVAQAAPADSQLSFFSATDTAILSDLPKWFGQEVTRIDVRQQDQTQGVVRHGLLQIGMGKRDQMLKRLLAQPNFRALVFFKQTNTLKHTATKFYHDHVSATSLTSDLRQVQREKALQDFRQGRIRLLLTTDVAARGLDIAKLPAVINYDLPSTVNEYVHRAGRTGRMGEPGQVISLGDDHDLRDLKKLLRDTDYQLVPVYFQGKQLTTERPTATSTTPAVRAEGHPAPRPAGTVATQPAHEHLTPAVKAGKQVPATTTKAGVPTVTAAPVSKKSKQKHKNRHNKNKGMRKKWRDRDAQHDQA</sequence>
<feature type="compositionally biased region" description="Basic and acidic residues" evidence="6">
    <location>
        <begin position="450"/>
        <end position="459"/>
    </location>
</feature>
<dbReference type="InterPro" id="IPR044742">
    <property type="entry name" value="DEAD/DEAH_RhlB"/>
</dbReference>
<dbReference type="SMART" id="SM00490">
    <property type="entry name" value="HELICc"/>
    <property type="match status" value="1"/>
</dbReference>
<dbReference type="GO" id="GO:0016787">
    <property type="term" value="F:hydrolase activity"/>
    <property type="evidence" value="ECO:0007669"/>
    <property type="project" value="UniProtKB-KW"/>
</dbReference>
<name>A0A0R1LWH2_9LACO</name>
<dbReference type="PROSITE" id="PS51192">
    <property type="entry name" value="HELICASE_ATP_BIND_1"/>
    <property type="match status" value="1"/>
</dbReference>
<keyword evidence="10" id="KW-1185">Reference proteome</keyword>
<dbReference type="CDD" id="cd00268">
    <property type="entry name" value="DEADc"/>
    <property type="match status" value="1"/>
</dbReference>
<dbReference type="PANTHER" id="PTHR47959">
    <property type="entry name" value="ATP-DEPENDENT RNA HELICASE RHLE-RELATED"/>
    <property type="match status" value="1"/>
</dbReference>
<dbReference type="GO" id="GO:0003676">
    <property type="term" value="F:nucleic acid binding"/>
    <property type="evidence" value="ECO:0007669"/>
    <property type="project" value="InterPro"/>
</dbReference>